<evidence type="ECO:0000256" key="1">
    <source>
        <dbReference type="ARBA" id="ARBA00008140"/>
    </source>
</evidence>
<dbReference type="PANTHER" id="PTHR12378">
    <property type="entry name" value="DESUMOYLATING ISOPEPTIDASE"/>
    <property type="match status" value="1"/>
</dbReference>
<dbReference type="InterPro" id="IPR042266">
    <property type="entry name" value="PPPDE_sf"/>
</dbReference>
<dbReference type="GO" id="GO:0016579">
    <property type="term" value="P:protein deubiquitination"/>
    <property type="evidence" value="ECO:0007669"/>
    <property type="project" value="TreeGrafter"/>
</dbReference>
<reference evidence="7 8" key="1">
    <citation type="journal article" date="2013" name="Curr. Biol.">
        <title>The Genome of the Foraminiferan Reticulomyxa filosa.</title>
        <authorList>
            <person name="Glockner G."/>
            <person name="Hulsmann N."/>
            <person name="Schleicher M."/>
            <person name="Noegel A.A."/>
            <person name="Eichinger L."/>
            <person name="Gallinger C."/>
            <person name="Pawlowski J."/>
            <person name="Sierra R."/>
            <person name="Euteneuer U."/>
            <person name="Pillet L."/>
            <person name="Moustafa A."/>
            <person name="Platzer M."/>
            <person name="Groth M."/>
            <person name="Szafranski K."/>
            <person name="Schliwa M."/>
        </authorList>
    </citation>
    <scope>NUCLEOTIDE SEQUENCE [LARGE SCALE GENOMIC DNA]</scope>
</reference>
<dbReference type="AlphaFoldDB" id="X6MQY5"/>
<dbReference type="GO" id="GO:0101005">
    <property type="term" value="F:deubiquitinase activity"/>
    <property type="evidence" value="ECO:0007669"/>
    <property type="project" value="TreeGrafter"/>
</dbReference>
<evidence type="ECO:0000313" key="8">
    <source>
        <dbReference type="Proteomes" id="UP000023152"/>
    </source>
</evidence>
<dbReference type="InterPro" id="IPR008580">
    <property type="entry name" value="PPPDE_dom"/>
</dbReference>
<evidence type="ECO:0000256" key="5">
    <source>
        <dbReference type="SAM" id="MobiDB-lite"/>
    </source>
</evidence>
<keyword evidence="2" id="KW-0645">Protease</keyword>
<comment type="caution">
    <text evidence="7">The sequence shown here is derived from an EMBL/GenBank/DDBJ whole genome shotgun (WGS) entry which is preliminary data.</text>
</comment>
<feature type="domain" description="PPPDE" evidence="6">
    <location>
        <begin position="1"/>
        <end position="62"/>
    </location>
</feature>
<proteinExistence type="inferred from homology"/>
<evidence type="ECO:0000313" key="7">
    <source>
        <dbReference type="EMBL" id="ETO16378.1"/>
    </source>
</evidence>
<feature type="coiled-coil region" evidence="4">
    <location>
        <begin position="1"/>
        <end position="28"/>
    </location>
</feature>
<evidence type="ECO:0000259" key="6">
    <source>
        <dbReference type="PROSITE" id="PS51858"/>
    </source>
</evidence>
<feature type="region of interest" description="Disordered" evidence="5">
    <location>
        <begin position="85"/>
        <end position="107"/>
    </location>
</feature>
<evidence type="ECO:0000256" key="2">
    <source>
        <dbReference type="ARBA" id="ARBA00022670"/>
    </source>
</evidence>
<dbReference type="GO" id="GO:0006508">
    <property type="term" value="P:proteolysis"/>
    <property type="evidence" value="ECO:0007669"/>
    <property type="project" value="UniProtKB-KW"/>
</dbReference>
<accession>X6MQY5</accession>
<evidence type="ECO:0000256" key="3">
    <source>
        <dbReference type="ARBA" id="ARBA00022801"/>
    </source>
</evidence>
<dbReference type="Gene3D" id="3.90.1720.30">
    <property type="entry name" value="PPPDE domains"/>
    <property type="match status" value="1"/>
</dbReference>
<dbReference type="EMBL" id="ASPP01018316">
    <property type="protein sequence ID" value="ETO16378.1"/>
    <property type="molecule type" value="Genomic_DNA"/>
</dbReference>
<comment type="similarity">
    <text evidence="1">Belongs to the DeSI family.</text>
</comment>
<organism evidence="7 8">
    <name type="scientific">Reticulomyxa filosa</name>
    <dbReference type="NCBI Taxonomy" id="46433"/>
    <lineage>
        <taxon>Eukaryota</taxon>
        <taxon>Sar</taxon>
        <taxon>Rhizaria</taxon>
        <taxon>Retaria</taxon>
        <taxon>Foraminifera</taxon>
        <taxon>Monothalamids</taxon>
        <taxon>Reticulomyxidae</taxon>
        <taxon>Reticulomyxa</taxon>
    </lineage>
</organism>
<name>X6MQY5_RETFI</name>
<dbReference type="Proteomes" id="UP000023152">
    <property type="component" value="Unassembled WGS sequence"/>
</dbReference>
<protein>
    <recommendedName>
        <fullName evidence="6">PPPDE domain-containing protein</fullName>
    </recommendedName>
</protein>
<keyword evidence="4" id="KW-0175">Coiled coil</keyword>
<feature type="region of interest" description="Disordered" evidence="5">
    <location>
        <begin position="128"/>
        <end position="152"/>
    </location>
</feature>
<dbReference type="OrthoDB" id="412286at2759"/>
<feature type="compositionally biased region" description="Basic and acidic residues" evidence="5">
    <location>
        <begin position="141"/>
        <end position="152"/>
    </location>
</feature>
<gene>
    <name evidence="7" type="ORF">RFI_20969</name>
</gene>
<dbReference type="PANTHER" id="PTHR12378:SF80">
    <property type="entry name" value="IP06716P-RELATED"/>
    <property type="match status" value="1"/>
</dbReference>
<keyword evidence="8" id="KW-1185">Reference proteome</keyword>
<keyword evidence="3" id="KW-0378">Hydrolase</keyword>
<dbReference type="PROSITE" id="PS51858">
    <property type="entry name" value="PPPDE"/>
    <property type="match status" value="1"/>
</dbReference>
<dbReference type="Pfam" id="PF05903">
    <property type="entry name" value="Peptidase_C97"/>
    <property type="match status" value="1"/>
</dbReference>
<evidence type="ECO:0000256" key="4">
    <source>
        <dbReference type="SAM" id="Coils"/>
    </source>
</evidence>
<sequence length="258" mass="30336">MGVKLMSLRELEKKLDKLREQYLAKNYDLLYNNCNHFSEDLVHQLLHVSIPKWINRCANKAQCVDCCFPNKIRYPFRQLDMKPIHSPVIRPQTQTQKQKQRDTDPNKIKLVHFKQHISKGKTYHVNLSRPNNFFPSERDDEPLKSDTDKHEDGLNGDYNRNLCCDASKRQTHVVIHWDNTSVQTDGGERDSCRDQSEIDVLLQQCVHSTHQFDEICVLSAPLASEDKTMDSKKQKKAEPNCLQDSLWMRHRYQVFDEK</sequence>